<gene>
    <name evidence="1" type="ORF">F6X42_13665</name>
</gene>
<dbReference type="Proteomes" id="UP000736373">
    <property type="component" value="Unassembled WGS sequence"/>
</dbReference>
<dbReference type="EMBL" id="VZQQ01000009">
    <property type="protein sequence ID" value="MBC8747611.1"/>
    <property type="molecule type" value="Genomic_DNA"/>
</dbReference>
<proteinExistence type="predicted"/>
<reference evidence="1 2" key="1">
    <citation type="submission" date="2019-09" db="EMBL/GenBank/DDBJ databases">
        <title>Paraburkholderia podalyriae sp. nov., A South African Podalyria-associated rhizobium.</title>
        <authorList>
            <person name="Mavima L."/>
            <person name="Beukes C.W."/>
            <person name="Palmer M."/>
            <person name="De Meyer S.E."/>
            <person name="James E.K."/>
            <person name="Maluk M."/>
            <person name="Avontuur J.R."/>
            <person name="Chan W.Y."/>
            <person name="Venter S.N."/>
            <person name="Steenkamp E.T."/>
        </authorList>
    </citation>
    <scope>NUCLEOTIDE SEQUENCE [LARGE SCALE GENOMIC DNA]</scope>
    <source>
        <strain evidence="1 2">WC7.3b</strain>
    </source>
</reference>
<evidence type="ECO:0008006" key="3">
    <source>
        <dbReference type="Google" id="ProtNLM"/>
    </source>
</evidence>
<accession>A0ABR7PMS1</accession>
<dbReference type="RefSeq" id="WP_187634690.1">
    <property type="nucleotide sequence ID" value="NZ_VZQQ01000009.1"/>
</dbReference>
<organism evidence="1 2">
    <name type="scientific">Paraburkholderia podalyriae</name>
    <dbReference type="NCBI Taxonomy" id="1938811"/>
    <lineage>
        <taxon>Bacteria</taxon>
        <taxon>Pseudomonadati</taxon>
        <taxon>Pseudomonadota</taxon>
        <taxon>Betaproteobacteria</taxon>
        <taxon>Burkholderiales</taxon>
        <taxon>Burkholderiaceae</taxon>
        <taxon>Paraburkholderia</taxon>
    </lineage>
</organism>
<evidence type="ECO:0000313" key="1">
    <source>
        <dbReference type="EMBL" id="MBC8747611.1"/>
    </source>
</evidence>
<keyword evidence="2" id="KW-1185">Reference proteome</keyword>
<protein>
    <recommendedName>
        <fullName evidence="3">Prevent-host-death protein</fullName>
    </recommendedName>
</protein>
<evidence type="ECO:0000313" key="2">
    <source>
        <dbReference type="Proteomes" id="UP000736373"/>
    </source>
</evidence>
<name>A0ABR7PMS1_9BURK</name>
<sequence>MSPLDQRKDDGQAHQLKIAFVSLLVGTATRQETPGPEKDKFESLSIDDLIRKPVIQSEKHVSDSQTEP</sequence>
<comment type="caution">
    <text evidence="1">The sequence shown here is derived from an EMBL/GenBank/DDBJ whole genome shotgun (WGS) entry which is preliminary data.</text>
</comment>